<dbReference type="Proteomes" id="UP001199816">
    <property type="component" value="Unassembled WGS sequence"/>
</dbReference>
<comment type="caution">
    <text evidence="1">The sequence shown here is derived from an EMBL/GenBank/DDBJ whole genome shotgun (WGS) entry which is preliminary data.</text>
</comment>
<dbReference type="EMBL" id="JAJNEC010000007">
    <property type="protein sequence ID" value="MCD2425809.1"/>
    <property type="molecule type" value="Genomic_DNA"/>
</dbReference>
<dbReference type="RefSeq" id="WP_231008391.1">
    <property type="nucleotide sequence ID" value="NZ_JAJNEC010000007.1"/>
</dbReference>
<dbReference type="InterPro" id="IPR025409">
    <property type="entry name" value="DUF4303"/>
</dbReference>
<proteinExistence type="predicted"/>
<keyword evidence="2" id="KW-1185">Reference proteome</keyword>
<protein>
    <submittedName>
        <fullName evidence="1">DUF4303 domain-containing protein</fullName>
    </submittedName>
</protein>
<organism evidence="1 2">
    <name type="scientific">Niabella pedocola</name>
    <dbReference type="NCBI Taxonomy" id="1752077"/>
    <lineage>
        <taxon>Bacteria</taxon>
        <taxon>Pseudomonadati</taxon>
        <taxon>Bacteroidota</taxon>
        <taxon>Chitinophagia</taxon>
        <taxon>Chitinophagales</taxon>
        <taxon>Chitinophagaceae</taxon>
        <taxon>Niabella</taxon>
    </lineage>
</organism>
<reference evidence="1 2" key="1">
    <citation type="submission" date="2021-11" db="EMBL/GenBank/DDBJ databases">
        <title>Genomic of Niabella pedocola.</title>
        <authorList>
            <person name="Wu T."/>
        </authorList>
    </citation>
    <scope>NUCLEOTIDE SEQUENCE [LARGE SCALE GENOMIC DNA]</scope>
    <source>
        <strain evidence="1 2">JCM 31011</strain>
    </source>
</reference>
<sequence length="213" mass="24266">MAQQKIIFTTAETTGSTGLLQEPAVLEGIGTTLTIILFNNMEETISNLFAAIEAATRTAFTELINRSDKERIYSFALYSDEDAVTLCPAANTLEYLEKAADTDALPYYTFEPVEWKYEMEGAAAAFDAISRQLWQINQQQAQPFGEQLQEICVAVLLRLRNEGFFDTMAGREVFLLYHISDYDWAPGVPEKIVTQLNDNTYRQQYLNWIQTWN</sequence>
<accession>A0ABS8PYC7</accession>
<gene>
    <name evidence="1" type="ORF">LQ567_23700</name>
</gene>
<name>A0ABS8PYC7_9BACT</name>
<evidence type="ECO:0000313" key="1">
    <source>
        <dbReference type="EMBL" id="MCD2425809.1"/>
    </source>
</evidence>
<dbReference type="Pfam" id="PF14136">
    <property type="entry name" value="DUF4303"/>
    <property type="match status" value="1"/>
</dbReference>
<evidence type="ECO:0000313" key="2">
    <source>
        <dbReference type="Proteomes" id="UP001199816"/>
    </source>
</evidence>